<dbReference type="CDD" id="cd03801">
    <property type="entry name" value="GT4_PimA-like"/>
    <property type="match status" value="1"/>
</dbReference>
<accession>A0A5N5RJM5</accession>
<name>A0A5N5RJM5_9BIFI</name>
<dbReference type="InterPro" id="IPR050194">
    <property type="entry name" value="Glycosyltransferase_grp1"/>
</dbReference>
<dbReference type="EMBL" id="RQSP01000010">
    <property type="protein sequence ID" value="KAB5607526.1"/>
    <property type="molecule type" value="Genomic_DNA"/>
</dbReference>
<proteinExistence type="predicted"/>
<keyword evidence="5" id="KW-1185">Reference proteome</keyword>
<protein>
    <submittedName>
        <fullName evidence="4">Glycosyltransferase</fullName>
    </submittedName>
</protein>
<dbReference type="AlphaFoldDB" id="A0A5N5RJM5"/>
<evidence type="ECO:0000256" key="1">
    <source>
        <dbReference type="ARBA" id="ARBA00022679"/>
    </source>
</evidence>
<evidence type="ECO:0000256" key="2">
    <source>
        <dbReference type="SAM" id="MobiDB-lite"/>
    </source>
</evidence>
<feature type="compositionally biased region" description="Polar residues" evidence="2">
    <location>
        <begin position="422"/>
        <end position="441"/>
    </location>
</feature>
<dbReference type="GO" id="GO:0016757">
    <property type="term" value="F:glycosyltransferase activity"/>
    <property type="evidence" value="ECO:0007669"/>
    <property type="project" value="InterPro"/>
</dbReference>
<comment type="caution">
    <text evidence="4">The sequence shown here is derived from an EMBL/GenBank/DDBJ whole genome shotgun (WGS) entry which is preliminary data.</text>
</comment>
<keyword evidence="1 4" id="KW-0808">Transferase</keyword>
<sequence>MNSPKVCLVAPGWLPVPATGGGAVESLMTTIAECNERFGLLDLTVVTRMDDASAHAAARFGTTRFVPIADAARPVVFWDHWYGALTRRIIPGYVPSNSYQRNVARLIDPADFDAIVLEAGPLPVPNVTAKRFSNRLWYHLHHVIDAPVSNNAYRHVIGVSDFACARFRSLCRNAAGLAPDVTTVRNGIDLSRFSALATRSKAAFESRRQVRRQLGFDQQDCVVMYCGRLIEEKGVRELLQAMTMLDGTCVGSSADDTPIRLMVVGSSDFAPSTATAYTRQLHALARRLGRRVAFTGFVPNDRLWRYAAAADMQVVPSMFEDAAPTVCMEAMASGLPLVVTQSGGIGEYVSAQCALTIPRNGDVAAHLARALTDLTADPHRRAAMGAAALVRAQEFSRERFYHRFADALRRDCELQSDRSQPDRPQSMQPAVRSALQQEGRQ</sequence>
<dbReference type="OrthoDB" id="9810929at2"/>
<dbReference type="SUPFAM" id="SSF53756">
    <property type="entry name" value="UDP-Glycosyltransferase/glycogen phosphorylase"/>
    <property type="match status" value="1"/>
</dbReference>
<reference evidence="4 5" key="1">
    <citation type="journal article" date="2019" name="Int. J. Syst. Evol. Microbiol.">
        <title>Bifidobacterium jacchi sp. nov., isolated from the faeces of a baby common marmoset (Callithrix jacchus).</title>
        <authorList>
            <person name="Modesto M."/>
            <person name="Watanabe K."/>
            <person name="Arita M."/>
            <person name="Satti M."/>
            <person name="Oki K."/>
            <person name="Sciavilla P."/>
            <person name="Patavino C."/>
            <person name="Camma C."/>
            <person name="Michelini S."/>
            <person name="Sgorbati B."/>
            <person name="Mattarelli P."/>
        </authorList>
    </citation>
    <scope>NUCLEOTIDE SEQUENCE [LARGE SCALE GENOMIC DNA]</scope>
    <source>
        <strain evidence="4 5">MRM 9.3</strain>
    </source>
</reference>
<feature type="region of interest" description="Disordered" evidence="2">
    <location>
        <begin position="414"/>
        <end position="441"/>
    </location>
</feature>
<evidence type="ECO:0000259" key="3">
    <source>
        <dbReference type="Pfam" id="PF00534"/>
    </source>
</evidence>
<dbReference type="Gene3D" id="3.40.50.2000">
    <property type="entry name" value="Glycogen Phosphorylase B"/>
    <property type="match status" value="2"/>
</dbReference>
<dbReference type="InterPro" id="IPR001296">
    <property type="entry name" value="Glyco_trans_1"/>
</dbReference>
<dbReference type="PANTHER" id="PTHR45947">
    <property type="entry name" value="SULFOQUINOVOSYL TRANSFERASE SQD2"/>
    <property type="match status" value="1"/>
</dbReference>
<dbReference type="Proteomes" id="UP000326336">
    <property type="component" value="Unassembled WGS sequence"/>
</dbReference>
<evidence type="ECO:0000313" key="4">
    <source>
        <dbReference type="EMBL" id="KAB5607526.1"/>
    </source>
</evidence>
<dbReference type="PANTHER" id="PTHR45947:SF15">
    <property type="entry name" value="TEICHURONIC ACID BIOSYNTHESIS GLYCOSYLTRANSFERASE TUAC-RELATED"/>
    <property type="match status" value="1"/>
</dbReference>
<feature type="domain" description="Glycosyl transferase family 1" evidence="3">
    <location>
        <begin position="207"/>
        <end position="388"/>
    </location>
</feature>
<gene>
    <name evidence="4" type="ORF">EHS19_04225</name>
</gene>
<dbReference type="Pfam" id="PF00534">
    <property type="entry name" value="Glycos_transf_1"/>
    <property type="match status" value="1"/>
</dbReference>
<evidence type="ECO:0000313" key="5">
    <source>
        <dbReference type="Proteomes" id="UP000326336"/>
    </source>
</evidence>
<organism evidence="4 5">
    <name type="scientific">Bifidobacterium jacchi</name>
    <dbReference type="NCBI Taxonomy" id="2490545"/>
    <lineage>
        <taxon>Bacteria</taxon>
        <taxon>Bacillati</taxon>
        <taxon>Actinomycetota</taxon>
        <taxon>Actinomycetes</taxon>
        <taxon>Bifidobacteriales</taxon>
        <taxon>Bifidobacteriaceae</taxon>
        <taxon>Bifidobacterium</taxon>
    </lineage>
</organism>
<dbReference type="RefSeq" id="WP_151916545.1">
    <property type="nucleotide sequence ID" value="NZ_RQSP01000010.1"/>
</dbReference>